<evidence type="ECO:0000313" key="1">
    <source>
        <dbReference type="EMBL" id="CAG5069337.1"/>
    </source>
</evidence>
<proteinExistence type="predicted"/>
<name>A0ABN7R740_9BACT</name>
<keyword evidence="2" id="KW-1185">Reference proteome</keyword>
<comment type="caution">
    <text evidence="1">The sequence shown here is derived from an EMBL/GenBank/DDBJ whole genome shotgun (WGS) entry which is preliminary data.</text>
</comment>
<gene>
    <name evidence="1" type="ORF">DYBT9623_02073</name>
</gene>
<reference evidence="1 2" key="1">
    <citation type="submission" date="2021-04" db="EMBL/GenBank/DDBJ databases">
        <authorList>
            <person name="Rodrigo-Torres L."/>
            <person name="Arahal R. D."/>
            <person name="Lucena T."/>
        </authorList>
    </citation>
    <scope>NUCLEOTIDE SEQUENCE [LARGE SCALE GENOMIC DNA]</scope>
    <source>
        <strain evidence="1 2">CECT 9623</strain>
    </source>
</reference>
<protein>
    <submittedName>
        <fullName evidence="1">Uncharacterized protein</fullName>
    </submittedName>
</protein>
<dbReference type="EMBL" id="CAJRAU010000002">
    <property type="protein sequence ID" value="CAG5069337.1"/>
    <property type="molecule type" value="Genomic_DNA"/>
</dbReference>
<organism evidence="1 2">
    <name type="scientific">Dyadobacter linearis</name>
    <dbReference type="NCBI Taxonomy" id="2823330"/>
    <lineage>
        <taxon>Bacteria</taxon>
        <taxon>Pseudomonadati</taxon>
        <taxon>Bacteroidota</taxon>
        <taxon>Cytophagia</taxon>
        <taxon>Cytophagales</taxon>
        <taxon>Spirosomataceae</taxon>
        <taxon>Dyadobacter</taxon>
    </lineage>
</organism>
<dbReference type="Proteomes" id="UP000679725">
    <property type="component" value="Unassembled WGS sequence"/>
</dbReference>
<sequence>MVEVFKTNVSKRHQANLLVALISRSFPDYRATFDLEDCDRIMRITSKDCVICATSMIRLMQDFGYSAEVLKDEVYYLPSIMELGFQPFQTHEG</sequence>
<accession>A0ABN7R740</accession>
<evidence type="ECO:0000313" key="2">
    <source>
        <dbReference type="Proteomes" id="UP000679725"/>
    </source>
</evidence>
<dbReference type="RefSeq" id="WP_215233418.1">
    <property type="nucleotide sequence ID" value="NZ_CAJRAU010000002.1"/>
</dbReference>